<reference evidence="1" key="1">
    <citation type="submission" date="2018-05" db="EMBL/GenBank/DDBJ databases">
        <authorList>
            <person name="Lanie J.A."/>
            <person name="Ng W.-L."/>
            <person name="Kazmierczak K.M."/>
            <person name="Andrzejewski T.M."/>
            <person name="Davidsen T.M."/>
            <person name="Wayne K.J."/>
            <person name="Tettelin H."/>
            <person name="Glass J.I."/>
            <person name="Rusch D."/>
            <person name="Podicherti R."/>
            <person name="Tsui H.-C.T."/>
            <person name="Winkler M.E."/>
        </authorList>
    </citation>
    <scope>NUCLEOTIDE SEQUENCE</scope>
</reference>
<dbReference type="AlphaFoldDB" id="A0A382Y6R5"/>
<proteinExistence type="predicted"/>
<name>A0A382Y6R5_9ZZZZ</name>
<dbReference type="Gene3D" id="3.30.360.10">
    <property type="entry name" value="Dihydrodipicolinate Reductase, domain 2"/>
    <property type="match status" value="1"/>
</dbReference>
<evidence type="ECO:0000313" key="1">
    <source>
        <dbReference type="EMBL" id="SVD78719.1"/>
    </source>
</evidence>
<accession>A0A382Y6R5</accession>
<dbReference type="EMBL" id="UINC01173232">
    <property type="protein sequence ID" value="SVD78719.1"/>
    <property type="molecule type" value="Genomic_DNA"/>
</dbReference>
<organism evidence="1">
    <name type="scientific">marine metagenome</name>
    <dbReference type="NCBI Taxonomy" id="408172"/>
    <lineage>
        <taxon>unclassified sequences</taxon>
        <taxon>metagenomes</taxon>
        <taxon>ecological metagenomes</taxon>
    </lineage>
</organism>
<gene>
    <name evidence="1" type="ORF">METZ01_LOCUS431573</name>
</gene>
<sequence>ARRFSKPPIQLQFEEFADSVREGRQPLVSLEDGLNVLRVIGEKNWSKGGGSSGDPLV</sequence>
<evidence type="ECO:0008006" key="2">
    <source>
        <dbReference type="Google" id="ProtNLM"/>
    </source>
</evidence>
<protein>
    <recommendedName>
        <fullName evidence="2">Gfo/Idh/MocA-like oxidoreductase C-terminal domain-containing protein</fullName>
    </recommendedName>
</protein>
<feature type="non-terminal residue" evidence="1">
    <location>
        <position position="1"/>
    </location>
</feature>